<organism evidence="1">
    <name type="scientific">Octopus bimaculoides</name>
    <name type="common">California two-spotted octopus</name>
    <dbReference type="NCBI Taxonomy" id="37653"/>
    <lineage>
        <taxon>Eukaryota</taxon>
        <taxon>Metazoa</taxon>
        <taxon>Spiralia</taxon>
        <taxon>Lophotrochozoa</taxon>
        <taxon>Mollusca</taxon>
        <taxon>Cephalopoda</taxon>
        <taxon>Coleoidea</taxon>
        <taxon>Octopodiformes</taxon>
        <taxon>Octopoda</taxon>
        <taxon>Incirrata</taxon>
        <taxon>Octopodidae</taxon>
        <taxon>Octopus</taxon>
    </lineage>
</organism>
<sequence>ISAPLIYHHTYPHPHHHYHHLHHHHHHHHYRHHGHNMPTKFFAILYMGEAGF</sequence>
<protein>
    <submittedName>
        <fullName evidence="1">Uncharacterized protein</fullName>
    </submittedName>
</protein>
<dbReference type="AlphaFoldDB" id="A0A0L8FH20"/>
<evidence type="ECO:0000313" key="1">
    <source>
        <dbReference type="EMBL" id="KOF62949.1"/>
    </source>
</evidence>
<proteinExistence type="predicted"/>
<reference evidence="1" key="1">
    <citation type="submission" date="2015-07" db="EMBL/GenBank/DDBJ databases">
        <title>MeaNS - Measles Nucleotide Surveillance Program.</title>
        <authorList>
            <person name="Tran T."/>
            <person name="Druce J."/>
        </authorList>
    </citation>
    <scope>NUCLEOTIDE SEQUENCE</scope>
    <source>
        <strain evidence="1">UCB-OBI-ISO-001</strain>
        <tissue evidence="1">Gonad</tissue>
    </source>
</reference>
<gene>
    <name evidence="1" type="ORF">OCBIM_22021087mg</name>
</gene>
<name>A0A0L8FH20_OCTBM</name>
<accession>A0A0L8FH20</accession>
<dbReference type="EMBL" id="KQ431981">
    <property type="protein sequence ID" value="KOF62949.1"/>
    <property type="molecule type" value="Genomic_DNA"/>
</dbReference>
<feature type="non-terminal residue" evidence="1">
    <location>
        <position position="1"/>
    </location>
</feature>